<dbReference type="AlphaFoldDB" id="A0AA36CRV9"/>
<name>A0AA36CRV9_9BILA</name>
<dbReference type="Proteomes" id="UP001177023">
    <property type="component" value="Unassembled WGS sequence"/>
</dbReference>
<comment type="caution">
    <text evidence="1">The sequence shown here is derived from an EMBL/GenBank/DDBJ whole genome shotgun (WGS) entry which is preliminary data.</text>
</comment>
<feature type="non-terminal residue" evidence="1">
    <location>
        <position position="259"/>
    </location>
</feature>
<accession>A0AA36CRV9</accession>
<protein>
    <recommendedName>
        <fullName evidence="3">F-box domain-containing protein</fullName>
    </recommendedName>
</protein>
<sequence>MELVCLPAHVRERILHYIGYDDLESRFRLARCGTQYWEMVKNVPRHDSKYTLTAYPTHFLVHHHAWFREFLYELDSEATVDLLFSRATVPELILNYRTLDFTGIQARTLTISRIPGNPVSFLEELRPEGGFDKIATWGLAPSKELCDYATKYIQELEVNDAPNLLEWLSWKGMQLELATTSAIAIYDFADILIEEWLGFKREIIDIYVRPPAREYLVQRTAPGFHRRSDGLKLMVDSNYLGTRLTVQILRWRQQDDLLA</sequence>
<dbReference type="EMBL" id="CATQJA010002628">
    <property type="protein sequence ID" value="CAJ0574167.1"/>
    <property type="molecule type" value="Genomic_DNA"/>
</dbReference>
<reference evidence="1" key="1">
    <citation type="submission" date="2023-06" db="EMBL/GenBank/DDBJ databases">
        <authorList>
            <person name="Delattre M."/>
        </authorList>
    </citation>
    <scope>NUCLEOTIDE SEQUENCE</scope>
    <source>
        <strain evidence="1">AF72</strain>
    </source>
</reference>
<evidence type="ECO:0000313" key="1">
    <source>
        <dbReference type="EMBL" id="CAJ0574167.1"/>
    </source>
</evidence>
<evidence type="ECO:0000313" key="2">
    <source>
        <dbReference type="Proteomes" id="UP001177023"/>
    </source>
</evidence>
<proteinExistence type="predicted"/>
<keyword evidence="2" id="KW-1185">Reference proteome</keyword>
<gene>
    <name evidence="1" type="ORF">MSPICULIGERA_LOCUS12507</name>
</gene>
<evidence type="ECO:0008006" key="3">
    <source>
        <dbReference type="Google" id="ProtNLM"/>
    </source>
</evidence>
<organism evidence="1 2">
    <name type="scientific">Mesorhabditis spiculigera</name>
    <dbReference type="NCBI Taxonomy" id="96644"/>
    <lineage>
        <taxon>Eukaryota</taxon>
        <taxon>Metazoa</taxon>
        <taxon>Ecdysozoa</taxon>
        <taxon>Nematoda</taxon>
        <taxon>Chromadorea</taxon>
        <taxon>Rhabditida</taxon>
        <taxon>Rhabditina</taxon>
        <taxon>Rhabditomorpha</taxon>
        <taxon>Rhabditoidea</taxon>
        <taxon>Rhabditidae</taxon>
        <taxon>Mesorhabditinae</taxon>
        <taxon>Mesorhabditis</taxon>
    </lineage>
</organism>